<dbReference type="PANTHER" id="PTHR43708:SF8">
    <property type="entry name" value="OXIDOREDUCTASE"/>
    <property type="match status" value="1"/>
</dbReference>
<reference evidence="3 4" key="1">
    <citation type="submission" date="2016-07" db="EMBL/GenBank/DDBJ databases">
        <title>Characterization of isolates of Eisenbergiella tayi derived from blood cultures, using whole genome sequencing.</title>
        <authorList>
            <person name="Burdz T."/>
            <person name="Wiebe D."/>
            <person name="Huynh C."/>
            <person name="Bernard K."/>
        </authorList>
    </citation>
    <scope>NUCLEOTIDE SEQUENCE [LARGE SCALE GENOMIC DNA]</scope>
    <source>
        <strain evidence="3 4">NML 110608</strain>
    </source>
</reference>
<dbReference type="Gene3D" id="3.30.360.10">
    <property type="entry name" value="Dihydrodipicolinate Reductase, domain 2"/>
    <property type="match status" value="1"/>
</dbReference>
<feature type="domain" description="Gfo/Idh/MocA-like oxidoreductase N-terminal" evidence="1">
    <location>
        <begin position="4"/>
        <end position="118"/>
    </location>
</feature>
<dbReference type="PANTHER" id="PTHR43708">
    <property type="entry name" value="CONSERVED EXPRESSED OXIDOREDUCTASE (EUROFUNG)"/>
    <property type="match status" value="1"/>
</dbReference>
<proteinExistence type="predicted"/>
<dbReference type="RefSeq" id="WP_069154039.1">
    <property type="nucleotide sequence ID" value="NZ_MCGH01000003.1"/>
</dbReference>
<sequence>MKHKIAMVGFGGMAGWHYNLIKDLEDLEVAGIWDIKEERREYAGTLSVKVYSGLEELLADPQVDLVLIAAPNDVHKSVAIAALEAGKNVVSEKPVTLSSKDLQEMMDAAERTGNFLTVHQNRRWDEDFLTVKKILEEGKLGEVFRIESRVHGSRGIPGDWRQEKEHGGGMVLDWGVHLLDQAMLIYPGVKLNTVYATVTHVTNQLVDDGFSADLGFANGVHIFVEVGTSNFIQLPRWYVLGADGSALIEDWSINGRIVRANGTDEKDVVPVITAAGLTKTMAPRREDSIYTEELPKVSGDIREFYQNVMAVLEGKEESRIKLDEVMRVMRLMEAIFESADKNQVISFEE</sequence>
<dbReference type="GO" id="GO:0000166">
    <property type="term" value="F:nucleotide binding"/>
    <property type="evidence" value="ECO:0007669"/>
    <property type="project" value="InterPro"/>
</dbReference>
<dbReference type="Pfam" id="PF01408">
    <property type="entry name" value="GFO_IDH_MocA"/>
    <property type="match status" value="1"/>
</dbReference>
<evidence type="ECO:0000259" key="1">
    <source>
        <dbReference type="Pfam" id="PF01408"/>
    </source>
</evidence>
<dbReference type="EMBL" id="MCGH01000003">
    <property type="protein sequence ID" value="ODM03605.1"/>
    <property type="molecule type" value="Genomic_DNA"/>
</dbReference>
<dbReference type="SUPFAM" id="SSF55347">
    <property type="entry name" value="Glyceraldehyde-3-phosphate dehydrogenase-like, C-terminal domain"/>
    <property type="match status" value="1"/>
</dbReference>
<gene>
    <name evidence="3" type="primary">yvaA</name>
    <name evidence="3" type="ORF">BEI61_04403</name>
</gene>
<dbReference type="InterPro" id="IPR051317">
    <property type="entry name" value="Gfo/Idh/MocA_oxidoreduct"/>
</dbReference>
<accession>A0A1E3A4A9</accession>
<keyword evidence="3" id="KW-0560">Oxidoreductase</keyword>
<dbReference type="GO" id="GO:0016491">
    <property type="term" value="F:oxidoreductase activity"/>
    <property type="evidence" value="ECO:0007669"/>
    <property type="project" value="UniProtKB-KW"/>
</dbReference>
<dbReference type="InterPro" id="IPR055170">
    <property type="entry name" value="GFO_IDH_MocA-like_dom"/>
</dbReference>
<organism evidence="3 4">
    <name type="scientific">Eisenbergiella tayi</name>
    <dbReference type="NCBI Taxonomy" id="1432052"/>
    <lineage>
        <taxon>Bacteria</taxon>
        <taxon>Bacillati</taxon>
        <taxon>Bacillota</taxon>
        <taxon>Clostridia</taxon>
        <taxon>Lachnospirales</taxon>
        <taxon>Lachnospiraceae</taxon>
        <taxon>Eisenbergiella</taxon>
    </lineage>
</organism>
<protein>
    <submittedName>
        <fullName evidence="3">Putative oxidoreductase YvaA</fullName>
        <ecNumber evidence="3">1.-.-.-</ecNumber>
    </submittedName>
</protein>
<dbReference type="InterPro" id="IPR036291">
    <property type="entry name" value="NAD(P)-bd_dom_sf"/>
</dbReference>
<feature type="domain" description="GFO/IDH/MocA-like oxidoreductase" evidence="2">
    <location>
        <begin position="128"/>
        <end position="246"/>
    </location>
</feature>
<dbReference type="Proteomes" id="UP000094067">
    <property type="component" value="Unassembled WGS sequence"/>
</dbReference>
<evidence type="ECO:0000313" key="4">
    <source>
        <dbReference type="Proteomes" id="UP000094067"/>
    </source>
</evidence>
<name>A0A1E3A4A9_9FIRM</name>
<dbReference type="EC" id="1.-.-.-" evidence="3"/>
<dbReference type="Pfam" id="PF22725">
    <property type="entry name" value="GFO_IDH_MocA_C3"/>
    <property type="match status" value="1"/>
</dbReference>
<dbReference type="SUPFAM" id="SSF51735">
    <property type="entry name" value="NAD(P)-binding Rossmann-fold domains"/>
    <property type="match status" value="1"/>
</dbReference>
<dbReference type="PATRIC" id="fig|1432052.4.peg.4888"/>
<evidence type="ECO:0000313" key="3">
    <source>
        <dbReference type="EMBL" id="ODM03605.1"/>
    </source>
</evidence>
<dbReference type="Gene3D" id="3.40.50.720">
    <property type="entry name" value="NAD(P)-binding Rossmann-like Domain"/>
    <property type="match status" value="1"/>
</dbReference>
<dbReference type="InterPro" id="IPR000683">
    <property type="entry name" value="Gfo/Idh/MocA-like_OxRdtase_N"/>
</dbReference>
<evidence type="ECO:0000259" key="2">
    <source>
        <dbReference type="Pfam" id="PF22725"/>
    </source>
</evidence>
<comment type="caution">
    <text evidence="3">The sequence shown here is derived from an EMBL/GenBank/DDBJ whole genome shotgun (WGS) entry which is preliminary data.</text>
</comment>
<dbReference type="AlphaFoldDB" id="A0A1E3A4A9"/>